<dbReference type="Gene3D" id="3.40.220.10">
    <property type="entry name" value="Leucine Aminopeptidase, subunit E, domain 1"/>
    <property type="match status" value="1"/>
</dbReference>
<gene>
    <name evidence="2" type="ORF">NQ318_007731</name>
</gene>
<comment type="caution">
    <text evidence="2">The sequence shown here is derived from an EMBL/GenBank/DDBJ whole genome shotgun (WGS) entry which is preliminary data.</text>
</comment>
<dbReference type="InterPro" id="IPR050892">
    <property type="entry name" value="ADP-ribose_metab_enzymes"/>
</dbReference>
<dbReference type="InterPro" id="IPR002589">
    <property type="entry name" value="Macro_dom"/>
</dbReference>
<dbReference type="PANTHER" id="PTHR12521">
    <property type="entry name" value="PROTEIN C6ORF130"/>
    <property type="match status" value="1"/>
</dbReference>
<dbReference type="PANTHER" id="PTHR12521:SF0">
    <property type="entry name" value="ADP-RIBOSE GLYCOHYDROLASE OARD1"/>
    <property type="match status" value="1"/>
</dbReference>
<accession>A0AAV8YZN8</accession>
<reference evidence="2" key="1">
    <citation type="journal article" date="2023" name="Insect Mol. Biol.">
        <title>Genome sequencing provides insights into the evolution of gene families encoding plant cell wall-degrading enzymes in longhorned beetles.</title>
        <authorList>
            <person name="Shin N.R."/>
            <person name="Okamura Y."/>
            <person name="Kirsch R."/>
            <person name="Pauchet Y."/>
        </authorList>
    </citation>
    <scope>NUCLEOTIDE SEQUENCE</scope>
    <source>
        <strain evidence="2">AMC_N1</strain>
    </source>
</reference>
<dbReference type="GO" id="GO:0140291">
    <property type="term" value="P:peptidyl-glutamate ADP-deribosylation"/>
    <property type="evidence" value="ECO:0007669"/>
    <property type="project" value="TreeGrafter"/>
</dbReference>
<keyword evidence="3" id="KW-1185">Reference proteome</keyword>
<proteinExistence type="predicted"/>
<sequence>MSRGIAFTFKKEFGQLEELRRQKPGVGRRRSVFHSVTKQLSHHKPTYQNVWDTLLELRGVLLSQNISSLAIPKIASGLDGLDRGVIRSMLSPFPVYWNRDSDMLLQPQEVA</sequence>
<dbReference type="SUPFAM" id="SSF52949">
    <property type="entry name" value="Macro domain-like"/>
    <property type="match status" value="1"/>
</dbReference>
<dbReference type="Proteomes" id="UP001162162">
    <property type="component" value="Unassembled WGS sequence"/>
</dbReference>
<dbReference type="InterPro" id="IPR043472">
    <property type="entry name" value="Macro_dom-like"/>
</dbReference>
<evidence type="ECO:0000259" key="1">
    <source>
        <dbReference type="PROSITE" id="PS51154"/>
    </source>
</evidence>
<evidence type="ECO:0000313" key="2">
    <source>
        <dbReference type="EMBL" id="KAJ8957170.1"/>
    </source>
</evidence>
<organism evidence="2 3">
    <name type="scientific">Aromia moschata</name>
    <dbReference type="NCBI Taxonomy" id="1265417"/>
    <lineage>
        <taxon>Eukaryota</taxon>
        <taxon>Metazoa</taxon>
        <taxon>Ecdysozoa</taxon>
        <taxon>Arthropoda</taxon>
        <taxon>Hexapoda</taxon>
        <taxon>Insecta</taxon>
        <taxon>Pterygota</taxon>
        <taxon>Neoptera</taxon>
        <taxon>Endopterygota</taxon>
        <taxon>Coleoptera</taxon>
        <taxon>Polyphaga</taxon>
        <taxon>Cucujiformia</taxon>
        <taxon>Chrysomeloidea</taxon>
        <taxon>Cerambycidae</taxon>
        <taxon>Cerambycinae</taxon>
        <taxon>Callichromatini</taxon>
        <taxon>Aromia</taxon>
    </lineage>
</organism>
<feature type="domain" description="Macro" evidence="1">
    <location>
        <begin position="1"/>
        <end position="111"/>
    </location>
</feature>
<dbReference type="PROSITE" id="PS51154">
    <property type="entry name" value="MACRO"/>
    <property type="match status" value="1"/>
</dbReference>
<name>A0AAV8YZN8_9CUCU</name>
<evidence type="ECO:0000313" key="3">
    <source>
        <dbReference type="Proteomes" id="UP001162162"/>
    </source>
</evidence>
<protein>
    <recommendedName>
        <fullName evidence="1">Macro domain-containing protein</fullName>
    </recommendedName>
</protein>
<dbReference type="AlphaFoldDB" id="A0AAV8YZN8"/>
<dbReference type="EMBL" id="JAPWTK010000024">
    <property type="protein sequence ID" value="KAJ8957170.1"/>
    <property type="molecule type" value="Genomic_DNA"/>
</dbReference>